<evidence type="ECO:0000313" key="2">
    <source>
        <dbReference type="EMBL" id="VAW07096.1"/>
    </source>
</evidence>
<dbReference type="EMBL" id="UOEI01000505">
    <property type="protein sequence ID" value="VAW07096.1"/>
    <property type="molecule type" value="Genomic_DNA"/>
</dbReference>
<name>A0A3B0TJ57_9ZZZZ</name>
<organism evidence="2">
    <name type="scientific">hydrothermal vent metagenome</name>
    <dbReference type="NCBI Taxonomy" id="652676"/>
    <lineage>
        <taxon>unclassified sequences</taxon>
        <taxon>metagenomes</taxon>
        <taxon>ecological metagenomes</taxon>
    </lineage>
</organism>
<accession>A0A3B0TJ57</accession>
<sequence>MTMLFGAALLVGFVMLLAWVAAATVAGSVEGHEHQDPERYLGVVGRSVMAAFLGFGMAGLSSLYAGWPVPLVVVASLVGAGALVGVGVWLGPSGVE</sequence>
<dbReference type="AlphaFoldDB" id="A0A3B0TJ57"/>
<keyword evidence="1" id="KW-0472">Membrane</keyword>
<reference evidence="2" key="1">
    <citation type="submission" date="2018-06" db="EMBL/GenBank/DDBJ databases">
        <authorList>
            <person name="Zhirakovskaya E."/>
        </authorList>
    </citation>
    <scope>NUCLEOTIDE SEQUENCE</scope>
</reference>
<keyword evidence="1" id="KW-0812">Transmembrane</keyword>
<gene>
    <name evidence="2" type="ORF">MNBD_ACTINO01-2047</name>
</gene>
<evidence type="ECO:0000256" key="1">
    <source>
        <dbReference type="SAM" id="Phobius"/>
    </source>
</evidence>
<keyword evidence="1" id="KW-1133">Transmembrane helix</keyword>
<feature type="transmembrane region" description="Helical" evidence="1">
    <location>
        <begin position="71"/>
        <end position="90"/>
    </location>
</feature>
<protein>
    <submittedName>
        <fullName evidence="2">Uncharacterized protein</fullName>
    </submittedName>
</protein>
<feature type="transmembrane region" description="Helical" evidence="1">
    <location>
        <begin position="43"/>
        <end position="64"/>
    </location>
</feature>
<proteinExistence type="predicted"/>